<reference evidence="1" key="1">
    <citation type="journal article" date="2019" name="Sci. Rep.">
        <title>Draft genome of Tanacetum cinerariifolium, the natural source of mosquito coil.</title>
        <authorList>
            <person name="Yamashiro T."/>
            <person name="Shiraishi A."/>
            <person name="Satake H."/>
            <person name="Nakayama K."/>
        </authorList>
    </citation>
    <scope>NUCLEOTIDE SEQUENCE</scope>
</reference>
<gene>
    <name evidence="1" type="ORF">Tci_926131</name>
</gene>
<dbReference type="AlphaFoldDB" id="A0A699X250"/>
<sequence>GAHQEQHGVLLSAIHALYDSSGCGACLCRSPAPGPLAVPGHRGGLLPVSAGRRGPCPLPRARKPHRWLHYGRKRAPRPLHAAARGQ</sequence>
<proteinExistence type="predicted"/>
<organism evidence="1">
    <name type="scientific">Tanacetum cinerariifolium</name>
    <name type="common">Dalmatian daisy</name>
    <name type="synonym">Chrysanthemum cinerariifolium</name>
    <dbReference type="NCBI Taxonomy" id="118510"/>
    <lineage>
        <taxon>Eukaryota</taxon>
        <taxon>Viridiplantae</taxon>
        <taxon>Streptophyta</taxon>
        <taxon>Embryophyta</taxon>
        <taxon>Tracheophyta</taxon>
        <taxon>Spermatophyta</taxon>
        <taxon>Magnoliopsida</taxon>
        <taxon>eudicotyledons</taxon>
        <taxon>Gunneridae</taxon>
        <taxon>Pentapetalae</taxon>
        <taxon>asterids</taxon>
        <taxon>campanulids</taxon>
        <taxon>Asterales</taxon>
        <taxon>Asteraceae</taxon>
        <taxon>Asteroideae</taxon>
        <taxon>Anthemideae</taxon>
        <taxon>Anthemidinae</taxon>
        <taxon>Tanacetum</taxon>
    </lineage>
</organism>
<name>A0A699X250_TANCI</name>
<feature type="non-terminal residue" evidence="1">
    <location>
        <position position="1"/>
    </location>
</feature>
<feature type="non-terminal residue" evidence="1">
    <location>
        <position position="86"/>
    </location>
</feature>
<comment type="caution">
    <text evidence="1">The sequence shown here is derived from an EMBL/GenBank/DDBJ whole genome shotgun (WGS) entry which is preliminary data.</text>
</comment>
<dbReference type="EMBL" id="BKCJ011802825">
    <property type="protein sequence ID" value="GFD54162.1"/>
    <property type="molecule type" value="Genomic_DNA"/>
</dbReference>
<evidence type="ECO:0000313" key="1">
    <source>
        <dbReference type="EMBL" id="GFD54162.1"/>
    </source>
</evidence>
<accession>A0A699X250</accession>
<protein>
    <submittedName>
        <fullName evidence="1">Uncharacterized protein</fullName>
    </submittedName>
</protein>